<proteinExistence type="inferred from homology"/>
<keyword evidence="3" id="KW-0539">Nucleus</keyword>
<dbReference type="PANTHER" id="PTHR12940:SF0">
    <property type="entry name" value="SPLICING FACTOR ESS-2 HOMOLOG"/>
    <property type="match status" value="1"/>
</dbReference>
<evidence type="ECO:0000256" key="4">
    <source>
        <dbReference type="SAM" id="MobiDB-lite"/>
    </source>
</evidence>
<comment type="caution">
    <text evidence="5">The sequence shown here is derived from an EMBL/GenBank/DDBJ whole genome shotgun (WGS) entry which is preliminary data.</text>
</comment>
<dbReference type="GO" id="GO:0005634">
    <property type="term" value="C:nucleus"/>
    <property type="evidence" value="ECO:0007669"/>
    <property type="project" value="UniProtKB-SubCell"/>
</dbReference>
<gene>
    <name evidence="5" type="ORF">AB6A40_001130</name>
</gene>
<dbReference type="PANTHER" id="PTHR12940">
    <property type="entry name" value="ES-2 PROTEIN - RELATED"/>
    <property type="match status" value="1"/>
</dbReference>
<dbReference type="AlphaFoldDB" id="A0ABD6E4R0"/>
<evidence type="ECO:0000313" key="5">
    <source>
        <dbReference type="EMBL" id="MFH4974421.1"/>
    </source>
</evidence>
<feature type="region of interest" description="Disordered" evidence="4">
    <location>
        <begin position="102"/>
        <end position="136"/>
    </location>
</feature>
<protein>
    <submittedName>
        <fullName evidence="5">Uncharacterized protein</fullName>
    </submittedName>
</protein>
<sequence length="337" mass="38137">MAKSNSRELSPNAAESASDLALKVEEDHKKVVTFDCKTLKPVKKVRTVLPEDVYLRRLEDIIVKDYFPELPKLKAQKEYLNAVAMNDLSKIRELQLRYSCKRTEQRTSPSHRRSPEVFDPATPGPSTSHASIDDSIQSTVANRMGDNEKAKKRLKESDVSINQFLNNYTSEDNASFEELSELQHKREKIRNAWMYEAEKKHNEVMKAQEKQMIMVADEQLMIANAPRKDDEGAKPVGNWSYKARNTALFVPDEVPLTMNEHLQREKMNQMVINKEATRFHYETRSEPSKNSLAMAAMMQAANQAGKVDITGKEMGVVSKSTLGLVATPSPAPGKLLQ</sequence>
<accession>A0ABD6E4R0</accession>
<name>A0ABD6E4R0_9BILA</name>
<dbReference type="InterPro" id="IPR019148">
    <property type="entry name" value="Nuclear_protein_DGCR14_ESS-2"/>
</dbReference>
<evidence type="ECO:0000256" key="3">
    <source>
        <dbReference type="ARBA" id="ARBA00023242"/>
    </source>
</evidence>
<comment type="subcellular location">
    <subcellularLocation>
        <location evidence="1">Nucleus</location>
    </subcellularLocation>
</comment>
<dbReference type="Proteomes" id="UP001608902">
    <property type="component" value="Unassembled WGS sequence"/>
</dbReference>
<comment type="similarity">
    <text evidence="2">Belongs to the ESS2 family.</text>
</comment>
<dbReference type="EMBL" id="JBGFUD010000382">
    <property type="protein sequence ID" value="MFH4974421.1"/>
    <property type="molecule type" value="Genomic_DNA"/>
</dbReference>
<evidence type="ECO:0000313" key="6">
    <source>
        <dbReference type="Proteomes" id="UP001608902"/>
    </source>
</evidence>
<organism evidence="5 6">
    <name type="scientific">Gnathostoma spinigerum</name>
    <dbReference type="NCBI Taxonomy" id="75299"/>
    <lineage>
        <taxon>Eukaryota</taxon>
        <taxon>Metazoa</taxon>
        <taxon>Ecdysozoa</taxon>
        <taxon>Nematoda</taxon>
        <taxon>Chromadorea</taxon>
        <taxon>Rhabditida</taxon>
        <taxon>Spirurina</taxon>
        <taxon>Gnathostomatomorpha</taxon>
        <taxon>Gnathostomatoidea</taxon>
        <taxon>Gnathostomatidae</taxon>
        <taxon>Gnathostoma</taxon>
    </lineage>
</organism>
<evidence type="ECO:0000256" key="2">
    <source>
        <dbReference type="ARBA" id="ARBA00009072"/>
    </source>
</evidence>
<feature type="compositionally biased region" description="Polar residues" evidence="4">
    <location>
        <begin position="124"/>
        <end position="136"/>
    </location>
</feature>
<dbReference type="Pfam" id="PF09751">
    <property type="entry name" value="Es2"/>
    <property type="match status" value="1"/>
</dbReference>
<reference evidence="5 6" key="1">
    <citation type="submission" date="2024-08" db="EMBL/GenBank/DDBJ databases">
        <title>Gnathostoma spinigerum genome.</title>
        <authorList>
            <person name="Gonzalez-Bertolin B."/>
            <person name="Monzon S."/>
            <person name="Zaballos A."/>
            <person name="Jimenez P."/>
            <person name="Dekumyoy P."/>
            <person name="Varona S."/>
            <person name="Cuesta I."/>
            <person name="Sumanam S."/>
            <person name="Adisakwattana P."/>
            <person name="Gasser R.B."/>
            <person name="Hernandez-Gonzalez A."/>
            <person name="Young N.D."/>
            <person name="Perteguer M.J."/>
        </authorList>
    </citation>
    <scope>NUCLEOTIDE SEQUENCE [LARGE SCALE GENOMIC DNA]</scope>
    <source>
        <strain evidence="5">AL3</strain>
        <tissue evidence="5">Liver</tissue>
    </source>
</reference>
<keyword evidence="6" id="KW-1185">Reference proteome</keyword>
<evidence type="ECO:0000256" key="1">
    <source>
        <dbReference type="ARBA" id="ARBA00004123"/>
    </source>
</evidence>